<sequence length="174" mass="18697">MPGSHASRGALRVVLDSNVWIDILVFDDPHTRPIRAALESGALAALIDARCLAELTYVLDYPQFVERKVDKSAALAVLGRLAQLVEPAAQPEDARPLPKCKDRDDQKFLELAHAAQAHWLISKDRAVLKLAKRIARDFGFQIAQPAPFAASLADPAGNAPGGSTSRAAAMESPV</sequence>
<dbReference type="InterPro" id="IPR002716">
    <property type="entry name" value="PIN_dom"/>
</dbReference>
<evidence type="ECO:0000256" key="1">
    <source>
        <dbReference type="SAM" id="MobiDB-lite"/>
    </source>
</evidence>
<gene>
    <name evidence="3" type="ORF">LMG9964_03711</name>
</gene>
<dbReference type="InterPro" id="IPR029060">
    <property type="entry name" value="PIN-like_dom_sf"/>
</dbReference>
<dbReference type="RefSeq" id="WP_041745126.1">
    <property type="nucleotide sequence ID" value="NZ_CADILN010000005.1"/>
</dbReference>
<protein>
    <recommendedName>
        <fullName evidence="2">PIN domain-containing protein</fullName>
    </recommendedName>
</protein>
<dbReference type="AlphaFoldDB" id="A0A6J5K8A7"/>
<proteinExistence type="predicted"/>
<evidence type="ECO:0000313" key="4">
    <source>
        <dbReference type="Proteomes" id="UP000494102"/>
    </source>
</evidence>
<accession>A0A6J5K8A7</accession>
<dbReference type="Pfam" id="PF13470">
    <property type="entry name" value="PIN_3"/>
    <property type="match status" value="1"/>
</dbReference>
<dbReference type="PANTHER" id="PTHR34610:SF3">
    <property type="entry name" value="SSL7007 PROTEIN"/>
    <property type="match status" value="1"/>
</dbReference>
<feature type="region of interest" description="Disordered" evidence="1">
    <location>
        <begin position="153"/>
        <end position="174"/>
    </location>
</feature>
<evidence type="ECO:0000313" key="3">
    <source>
        <dbReference type="EMBL" id="CAB4050048.1"/>
    </source>
</evidence>
<reference evidence="3 4" key="1">
    <citation type="submission" date="2020-04" db="EMBL/GenBank/DDBJ databases">
        <authorList>
            <person name="De Canck E."/>
        </authorList>
    </citation>
    <scope>NUCLEOTIDE SEQUENCE [LARGE SCALE GENOMIC DNA]</scope>
    <source>
        <strain evidence="3 4">LMG 9964</strain>
    </source>
</reference>
<dbReference type="GeneID" id="27796367"/>
<dbReference type="EMBL" id="CADILN010000005">
    <property type="protein sequence ID" value="CAB4050048.1"/>
    <property type="molecule type" value="Genomic_DNA"/>
</dbReference>
<dbReference type="InterPro" id="IPR002850">
    <property type="entry name" value="PIN_toxin-like"/>
</dbReference>
<dbReference type="PANTHER" id="PTHR34610">
    <property type="entry name" value="SSL7007 PROTEIN"/>
    <property type="match status" value="1"/>
</dbReference>
<organism evidence="3 4">
    <name type="scientific">Paraburkholderia phenoliruptrix</name>
    <dbReference type="NCBI Taxonomy" id="252970"/>
    <lineage>
        <taxon>Bacteria</taxon>
        <taxon>Pseudomonadati</taxon>
        <taxon>Pseudomonadota</taxon>
        <taxon>Betaproteobacteria</taxon>
        <taxon>Burkholderiales</taxon>
        <taxon>Burkholderiaceae</taxon>
        <taxon>Paraburkholderia</taxon>
    </lineage>
</organism>
<dbReference type="NCBIfam" id="TIGR00305">
    <property type="entry name" value="putative toxin-antitoxin system toxin component, PIN family"/>
    <property type="match status" value="1"/>
</dbReference>
<name>A0A6J5K8A7_9BURK</name>
<evidence type="ECO:0000259" key="2">
    <source>
        <dbReference type="Pfam" id="PF13470"/>
    </source>
</evidence>
<feature type="domain" description="PIN" evidence="2">
    <location>
        <begin position="12"/>
        <end position="126"/>
    </location>
</feature>
<dbReference type="Proteomes" id="UP000494102">
    <property type="component" value="Unassembled WGS sequence"/>
</dbReference>
<dbReference type="SUPFAM" id="SSF88723">
    <property type="entry name" value="PIN domain-like"/>
    <property type="match status" value="1"/>
</dbReference>